<dbReference type="Gene3D" id="3.40.50.300">
    <property type="entry name" value="P-loop containing nucleotide triphosphate hydrolases"/>
    <property type="match status" value="1"/>
</dbReference>
<dbReference type="InterPro" id="IPR027417">
    <property type="entry name" value="P-loop_NTPase"/>
</dbReference>
<keyword evidence="1" id="KW-0347">Helicase</keyword>
<keyword evidence="4" id="KW-1185">Reference proteome</keyword>
<dbReference type="SMART" id="SM00382">
    <property type="entry name" value="AAA"/>
    <property type="match status" value="1"/>
</dbReference>
<dbReference type="PANTHER" id="PTHR47642:SF5">
    <property type="entry name" value="ATP-DEPENDENT DNA HELICASE"/>
    <property type="match status" value="1"/>
</dbReference>
<evidence type="ECO:0000313" key="3">
    <source>
        <dbReference type="EMBL" id="VDI48263.1"/>
    </source>
</evidence>
<protein>
    <recommendedName>
        <fullName evidence="1">ATP-dependent DNA helicase</fullName>
        <ecNumber evidence="1">5.6.2.3</ecNumber>
    </recommendedName>
</protein>
<keyword evidence="1" id="KW-0378">Hydrolase</keyword>
<dbReference type="GO" id="GO:0016787">
    <property type="term" value="F:hydrolase activity"/>
    <property type="evidence" value="ECO:0007669"/>
    <property type="project" value="UniProtKB-KW"/>
</dbReference>
<dbReference type="InterPro" id="IPR003593">
    <property type="entry name" value="AAA+_ATPase"/>
</dbReference>
<keyword evidence="1" id="KW-0547">Nucleotide-binding</keyword>
<comment type="catalytic activity">
    <reaction evidence="1">
        <text>ATP + H2O = ADP + phosphate + H(+)</text>
        <dbReference type="Rhea" id="RHEA:13065"/>
        <dbReference type="ChEBI" id="CHEBI:15377"/>
        <dbReference type="ChEBI" id="CHEBI:15378"/>
        <dbReference type="ChEBI" id="CHEBI:30616"/>
        <dbReference type="ChEBI" id="CHEBI:43474"/>
        <dbReference type="ChEBI" id="CHEBI:456216"/>
        <dbReference type="EC" id="5.6.2.3"/>
    </reaction>
</comment>
<keyword evidence="1" id="KW-0067">ATP-binding</keyword>
<dbReference type="EMBL" id="UYJE01006706">
    <property type="protein sequence ID" value="VDI48263.1"/>
    <property type="molecule type" value="Genomic_DNA"/>
</dbReference>
<evidence type="ECO:0000313" key="4">
    <source>
        <dbReference type="Proteomes" id="UP000596742"/>
    </source>
</evidence>
<feature type="domain" description="AAA+ ATPase" evidence="2">
    <location>
        <begin position="15"/>
        <end position="186"/>
    </location>
</feature>
<accession>A0A8B6FDA9</accession>
<comment type="cofactor">
    <cofactor evidence="1">
        <name>Mg(2+)</name>
        <dbReference type="ChEBI" id="CHEBI:18420"/>
    </cofactor>
</comment>
<comment type="similarity">
    <text evidence="1">Belongs to the helicase family.</text>
</comment>
<dbReference type="GO" id="GO:0006281">
    <property type="term" value="P:DNA repair"/>
    <property type="evidence" value="ECO:0007669"/>
    <property type="project" value="UniProtKB-KW"/>
</dbReference>
<evidence type="ECO:0000259" key="2">
    <source>
        <dbReference type="SMART" id="SM00382"/>
    </source>
</evidence>
<dbReference type="InterPro" id="IPR051055">
    <property type="entry name" value="PIF1_helicase"/>
</dbReference>
<feature type="non-terminal residue" evidence="3">
    <location>
        <position position="318"/>
    </location>
</feature>
<name>A0A8B6FDA9_MYTGA</name>
<keyword evidence="1" id="KW-0227">DNA damage</keyword>
<keyword evidence="1" id="KW-0233">DNA recombination</keyword>
<sequence length="318" mass="36163">MFDEDQIEAFNLIKDGHNLLVSGQAGAGKTFLIKKAVKYLRKHQRKADIVCSTGIAATHFSDLGAQTLHRWAGIEDGRHMNQNLLHLIETDERFISVKKNFLNVDVLFIDEISMISSKVLSQVEFLIRNVKKSNQYFGGAQIVLVEDFYQLPPVPNELLGDPGNHCFRISWFNDCFPHQIILHLIHRQSDHTLIKCINELEIGNPSDETLAFLNSLNRPTGNEHNAVQLFARNLDVDLFNYNKLQSIPGDLKVYHAQYQGSEHYLNKMLALKNLGIKNDCSIMLVKNLSESLVNDLRGKVTKSYPKSVDVEFMIDDKS</sequence>
<dbReference type="Pfam" id="PF05970">
    <property type="entry name" value="PIF1"/>
    <property type="match status" value="1"/>
</dbReference>
<dbReference type="AlphaFoldDB" id="A0A8B6FDA9"/>
<organism evidence="3 4">
    <name type="scientific">Mytilus galloprovincialis</name>
    <name type="common">Mediterranean mussel</name>
    <dbReference type="NCBI Taxonomy" id="29158"/>
    <lineage>
        <taxon>Eukaryota</taxon>
        <taxon>Metazoa</taxon>
        <taxon>Spiralia</taxon>
        <taxon>Lophotrochozoa</taxon>
        <taxon>Mollusca</taxon>
        <taxon>Bivalvia</taxon>
        <taxon>Autobranchia</taxon>
        <taxon>Pteriomorphia</taxon>
        <taxon>Mytilida</taxon>
        <taxon>Mytiloidea</taxon>
        <taxon>Mytilidae</taxon>
        <taxon>Mytilinae</taxon>
        <taxon>Mytilus</taxon>
    </lineage>
</organism>
<proteinExistence type="inferred from homology"/>
<dbReference type="EC" id="5.6.2.3" evidence="1"/>
<dbReference type="GO" id="GO:0043139">
    <property type="term" value="F:5'-3' DNA helicase activity"/>
    <property type="evidence" value="ECO:0007669"/>
    <property type="project" value="UniProtKB-EC"/>
</dbReference>
<gene>
    <name evidence="3" type="ORF">MGAL_10B035539</name>
</gene>
<keyword evidence="1" id="KW-0234">DNA repair</keyword>
<dbReference type="OrthoDB" id="6090020at2759"/>
<dbReference type="GO" id="GO:0005524">
    <property type="term" value="F:ATP binding"/>
    <property type="evidence" value="ECO:0007669"/>
    <property type="project" value="UniProtKB-KW"/>
</dbReference>
<dbReference type="Proteomes" id="UP000596742">
    <property type="component" value="Unassembled WGS sequence"/>
</dbReference>
<dbReference type="GO" id="GO:0000723">
    <property type="term" value="P:telomere maintenance"/>
    <property type="evidence" value="ECO:0007669"/>
    <property type="project" value="InterPro"/>
</dbReference>
<dbReference type="PANTHER" id="PTHR47642">
    <property type="entry name" value="ATP-DEPENDENT DNA HELICASE"/>
    <property type="match status" value="1"/>
</dbReference>
<dbReference type="GO" id="GO:0006310">
    <property type="term" value="P:DNA recombination"/>
    <property type="evidence" value="ECO:0007669"/>
    <property type="project" value="UniProtKB-KW"/>
</dbReference>
<dbReference type="SUPFAM" id="SSF52540">
    <property type="entry name" value="P-loop containing nucleoside triphosphate hydrolases"/>
    <property type="match status" value="2"/>
</dbReference>
<comment type="caution">
    <text evidence="3">The sequence shown here is derived from an EMBL/GenBank/DDBJ whole genome shotgun (WGS) entry which is preliminary data.</text>
</comment>
<reference evidence="3" key="1">
    <citation type="submission" date="2018-11" db="EMBL/GenBank/DDBJ databases">
        <authorList>
            <person name="Alioto T."/>
            <person name="Alioto T."/>
        </authorList>
    </citation>
    <scope>NUCLEOTIDE SEQUENCE</scope>
</reference>
<evidence type="ECO:0000256" key="1">
    <source>
        <dbReference type="RuleBase" id="RU363044"/>
    </source>
</evidence>
<dbReference type="InterPro" id="IPR010285">
    <property type="entry name" value="DNA_helicase_pif1-like_DEAD"/>
</dbReference>